<keyword evidence="2" id="KW-0732">Signal</keyword>
<evidence type="ECO:0008006" key="5">
    <source>
        <dbReference type="Google" id="ProtNLM"/>
    </source>
</evidence>
<feature type="compositionally biased region" description="Basic and acidic residues" evidence="1">
    <location>
        <begin position="191"/>
        <end position="200"/>
    </location>
</feature>
<organism evidence="3 4">
    <name type="scientific">Actinoallomurus vinaceus</name>
    <dbReference type="NCBI Taxonomy" id="1080074"/>
    <lineage>
        <taxon>Bacteria</taxon>
        <taxon>Bacillati</taxon>
        <taxon>Actinomycetota</taxon>
        <taxon>Actinomycetes</taxon>
        <taxon>Streptosporangiales</taxon>
        <taxon>Thermomonosporaceae</taxon>
        <taxon>Actinoallomurus</taxon>
    </lineage>
</organism>
<feature type="chain" id="PRO_5045907332" description="Lipoprotein" evidence="2">
    <location>
        <begin position="24"/>
        <end position="229"/>
    </location>
</feature>
<gene>
    <name evidence="3" type="ORF">GCM10023196_031980</name>
</gene>
<reference evidence="4" key="1">
    <citation type="journal article" date="2019" name="Int. J. Syst. Evol. Microbiol.">
        <title>The Global Catalogue of Microorganisms (GCM) 10K type strain sequencing project: providing services to taxonomists for standard genome sequencing and annotation.</title>
        <authorList>
            <consortium name="The Broad Institute Genomics Platform"/>
            <consortium name="The Broad Institute Genome Sequencing Center for Infectious Disease"/>
            <person name="Wu L."/>
            <person name="Ma J."/>
        </authorList>
    </citation>
    <scope>NUCLEOTIDE SEQUENCE [LARGE SCALE GENOMIC DNA]</scope>
    <source>
        <strain evidence="4">JCM 17939</strain>
    </source>
</reference>
<dbReference type="EMBL" id="BAABHK010000004">
    <property type="protein sequence ID" value="GAA4625907.1"/>
    <property type="molecule type" value="Genomic_DNA"/>
</dbReference>
<proteinExistence type="predicted"/>
<protein>
    <recommendedName>
        <fullName evidence="5">Lipoprotein</fullName>
    </recommendedName>
</protein>
<evidence type="ECO:0000313" key="4">
    <source>
        <dbReference type="Proteomes" id="UP001501442"/>
    </source>
</evidence>
<evidence type="ECO:0000256" key="1">
    <source>
        <dbReference type="SAM" id="MobiDB-lite"/>
    </source>
</evidence>
<keyword evidence="4" id="KW-1185">Reference proteome</keyword>
<comment type="caution">
    <text evidence="3">The sequence shown here is derived from an EMBL/GenBank/DDBJ whole genome shotgun (WGS) entry which is preliminary data.</text>
</comment>
<name>A0ABP8UB46_9ACTN</name>
<dbReference type="PROSITE" id="PS51257">
    <property type="entry name" value="PROKAR_LIPOPROTEIN"/>
    <property type="match status" value="1"/>
</dbReference>
<sequence length="229" mass="24701">MKFKSSGQRLSPLLVIAAISSLAACSSPAKTSSADAPARADQGSKNVAAVKLDAKPREVAAVKEVEAYDDVPTMTASSDLVIRGRVTQITPGRHIGSSGMDGQRVRDVAIKIEQVFLNKTGTTPATVTLDEWGWDDRGHGFQIEGVTWSNAGDENYYFLRRIDEGRFRLVSTQGRVSVKGSRLSPTAAEDSPVHEAVERQSETAFRASLRKASADYRAGRLRAVPVPSQ</sequence>
<feature type="signal peptide" evidence="2">
    <location>
        <begin position="1"/>
        <end position="23"/>
    </location>
</feature>
<dbReference type="RefSeq" id="WP_345431589.1">
    <property type="nucleotide sequence ID" value="NZ_BAABHK010000004.1"/>
</dbReference>
<evidence type="ECO:0000256" key="2">
    <source>
        <dbReference type="SAM" id="SignalP"/>
    </source>
</evidence>
<dbReference type="Proteomes" id="UP001501442">
    <property type="component" value="Unassembled WGS sequence"/>
</dbReference>
<accession>A0ABP8UB46</accession>
<feature type="region of interest" description="Disordered" evidence="1">
    <location>
        <begin position="181"/>
        <end position="200"/>
    </location>
</feature>
<evidence type="ECO:0000313" key="3">
    <source>
        <dbReference type="EMBL" id="GAA4625907.1"/>
    </source>
</evidence>